<evidence type="ECO:0000313" key="5">
    <source>
        <dbReference type="EMBL" id="CAL4797292.1"/>
    </source>
</evidence>
<accession>A0A9P1DGX2</accession>
<dbReference type="AlphaFoldDB" id="A0A9P1DGX2"/>
<evidence type="ECO:0000256" key="3">
    <source>
        <dbReference type="SAM" id="SignalP"/>
    </source>
</evidence>
<dbReference type="EMBL" id="CAMXCT020004683">
    <property type="protein sequence ID" value="CAL1163355.1"/>
    <property type="molecule type" value="Genomic_DNA"/>
</dbReference>
<name>A0A9P1DGX2_9DINO</name>
<keyword evidence="2" id="KW-0472">Membrane</keyword>
<sequence>GLFRHGHCLDIQMLHAKALAALTLVAVKGYSDDNKNYTETAIPDRIGEPCLEACGSGGWCAWCGIRKACCQAGNGAKECVGAEDVAISGYRCAMPTPKALETLRVVNFEFDVTGLFYAAIRAKPQLRKELEDKIKAWVTKLLLFTVQTRFISIQWSLGQTGFSQVSLVVMVPEAGDAGRTLAANRFCGATATAAIRGDAQNLDGLKFGEADTMSHIRLVNRRVNGEPCGEETSKHVERLIQMMKTSQSVWPWVLAGFFTGSCMTCWLVSICNDYCRTRSPKALPRRFPSEGKWQGGPAASPVPGPYREEAPLLQSSAPQQQSQDSARQLVMQGPQGVRMPSVPAQMSGAFQSWNPSAPVSMTMRSQ</sequence>
<evidence type="ECO:0000256" key="2">
    <source>
        <dbReference type="SAM" id="Phobius"/>
    </source>
</evidence>
<keyword evidence="6" id="KW-1185">Reference proteome</keyword>
<feature type="compositionally biased region" description="Polar residues" evidence="1">
    <location>
        <begin position="348"/>
        <end position="366"/>
    </location>
</feature>
<feature type="non-terminal residue" evidence="4">
    <location>
        <position position="366"/>
    </location>
</feature>
<dbReference type="OrthoDB" id="431473at2759"/>
<organism evidence="4">
    <name type="scientific">Cladocopium goreaui</name>
    <dbReference type="NCBI Taxonomy" id="2562237"/>
    <lineage>
        <taxon>Eukaryota</taxon>
        <taxon>Sar</taxon>
        <taxon>Alveolata</taxon>
        <taxon>Dinophyceae</taxon>
        <taxon>Suessiales</taxon>
        <taxon>Symbiodiniaceae</taxon>
        <taxon>Cladocopium</taxon>
    </lineage>
</organism>
<protein>
    <submittedName>
        <fullName evidence="5">Ankyrin-2</fullName>
    </submittedName>
</protein>
<feature type="region of interest" description="Disordered" evidence="1">
    <location>
        <begin position="285"/>
        <end position="366"/>
    </location>
</feature>
<feature type="compositionally biased region" description="Low complexity" evidence="1">
    <location>
        <begin position="311"/>
        <end position="329"/>
    </location>
</feature>
<gene>
    <name evidence="4" type="ORF">C1SCF055_LOCUS35303</name>
</gene>
<feature type="signal peptide" evidence="3">
    <location>
        <begin position="1"/>
        <end position="20"/>
    </location>
</feature>
<feature type="chain" id="PRO_5043271427" evidence="3">
    <location>
        <begin position="21"/>
        <end position="366"/>
    </location>
</feature>
<evidence type="ECO:0000256" key="1">
    <source>
        <dbReference type="SAM" id="MobiDB-lite"/>
    </source>
</evidence>
<keyword evidence="2" id="KW-0812">Transmembrane</keyword>
<keyword evidence="3" id="KW-0732">Signal</keyword>
<dbReference type="EMBL" id="CAMXCT030004683">
    <property type="protein sequence ID" value="CAL4797292.1"/>
    <property type="molecule type" value="Genomic_DNA"/>
</dbReference>
<comment type="caution">
    <text evidence="4">The sequence shown here is derived from an EMBL/GenBank/DDBJ whole genome shotgun (WGS) entry which is preliminary data.</text>
</comment>
<feature type="transmembrane region" description="Helical" evidence="2">
    <location>
        <begin position="249"/>
        <end position="271"/>
    </location>
</feature>
<evidence type="ECO:0000313" key="6">
    <source>
        <dbReference type="Proteomes" id="UP001152797"/>
    </source>
</evidence>
<reference evidence="5 6" key="2">
    <citation type="submission" date="2024-05" db="EMBL/GenBank/DDBJ databases">
        <authorList>
            <person name="Chen Y."/>
            <person name="Shah S."/>
            <person name="Dougan E. K."/>
            <person name="Thang M."/>
            <person name="Chan C."/>
        </authorList>
    </citation>
    <scope>NUCLEOTIDE SEQUENCE [LARGE SCALE GENOMIC DNA]</scope>
</reference>
<evidence type="ECO:0000313" key="4">
    <source>
        <dbReference type="EMBL" id="CAI4009980.1"/>
    </source>
</evidence>
<reference evidence="4" key="1">
    <citation type="submission" date="2022-10" db="EMBL/GenBank/DDBJ databases">
        <authorList>
            <person name="Chen Y."/>
            <person name="Dougan E. K."/>
            <person name="Chan C."/>
            <person name="Rhodes N."/>
            <person name="Thang M."/>
        </authorList>
    </citation>
    <scope>NUCLEOTIDE SEQUENCE</scope>
</reference>
<dbReference type="Proteomes" id="UP001152797">
    <property type="component" value="Unassembled WGS sequence"/>
</dbReference>
<dbReference type="EMBL" id="CAMXCT010004683">
    <property type="protein sequence ID" value="CAI4009980.1"/>
    <property type="molecule type" value="Genomic_DNA"/>
</dbReference>
<keyword evidence="2" id="KW-1133">Transmembrane helix</keyword>
<proteinExistence type="predicted"/>